<accession>A0A6G0QTG2</accession>
<sequence>MLHEGKRPTITAVFIFFANICAFICDVGSGSLGCNLCMIAVNLGFKRVYADILAQRVSNKIVNNNGLKLDDLLCVSFLR</sequence>
<comment type="caution">
    <text evidence="2">The sequence shown here is derived from an EMBL/GenBank/DDBJ whole genome shotgun (WGS) entry which is preliminary data.</text>
</comment>
<keyword evidence="1" id="KW-0812">Transmembrane</keyword>
<organism evidence="2 3">
    <name type="scientific">Phytophthora fragariae</name>
    <dbReference type="NCBI Taxonomy" id="53985"/>
    <lineage>
        <taxon>Eukaryota</taxon>
        <taxon>Sar</taxon>
        <taxon>Stramenopiles</taxon>
        <taxon>Oomycota</taxon>
        <taxon>Peronosporomycetes</taxon>
        <taxon>Peronosporales</taxon>
        <taxon>Peronosporaceae</taxon>
        <taxon>Phytophthora</taxon>
    </lineage>
</organism>
<evidence type="ECO:0000313" key="2">
    <source>
        <dbReference type="EMBL" id="KAE9302324.1"/>
    </source>
</evidence>
<dbReference type="AlphaFoldDB" id="A0A6G0QTG2"/>
<gene>
    <name evidence="2" type="ORF">PF008_g22522</name>
</gene>
<reference evidence="2 3" key="1">
    <citation type="submission" date="2018-09" db="EMBL/GenBank/DDBJ databases">
        <title>Genomic investigation of the strawberry pathogen Phytophthora fragariae indicates pathogenicity is determined by transcriptional variation in three key races.</title>
        <authorList>
            <person name="Adams T.M."/>
            <person name="Armitage A.D."/>
            <person name="Sobczyk M.K."/>
            <person name="Bates H.J."/>
            <person name="Dunwell J.M."/>
            <person name="Nellist C.F."/>
            <person name="Harrison R.J."/>
        </authorList>
    </citation>
    <scope>NUCLEOTIDE SEQUENCE [LARGE SCALE GENOMIC DNA]</scope>
    <source>
        <strain evidence="2 3">NOV-77</strain>
    </source>
</reference>
<proteinExistence type="predicted"/>
<dbReference type="Proteomes" id="UP000486351">
    <property type="component" value="Unassembled WGS sequence"/>
</dbReference>
<protein>
    <submittedName>
        <fullName evidence="2">Uncharacterized protein</fullName>
    </submittedName>
</protein>
<dbReference type="EMBL" id="QXFY01002141">
    <property type="protein sequence ID" value="KAE9302324.1"/>
    <property type="molecule type" value="Genomic_DNA"/>
</dbReference>
<evidence type="ECO:0000313" key="3">
    <source>
        <dbReference type="Proteomes" id="UP000486351"/>
    </source>
</evidence>
<keyword evidence="1" id="KW-1133">Transmembrane helix</keyword>
<name>A0A6G0QTG2_9STRA</name>
<feature type="transmembrane region" description="Helical" evidence="1">
    <location>
        <begin position="12"/>
        <end position="32"/>
    </location>
</feature>
<evidence type="ECO:0000256" key="1">
    <source>
        <dbReference type="SAM" id="Phobius"/>
    </source>
</evidence>
<keyword evidence="1" id="KW-0472">Membrane</keyword>